<dbReference type="AlphaFoldDB" id="A0A8J2BSR0"/>
<comment type="caution">
    <text evidence="2">The sequence shown here is derived from an EMBL/GenBank/DDBJ whole genome shotgun (WGS) entry which is preliminary data.</text>
</comment>
<protein>
    <submittedName>
        <fullName evidence="2">Uncharacterized protein</fullName>
    </submittedName>
</protein>
<proteinExistence type="predicted"/>
<organism evidence="2 3">
    <name type="scientific">Candidatus Methylacidithermus pantelleriae</name>
    <dbReference type="NCBI Taxonomy" id="2744239"/>
    <lineage>
        <taxon>Bacteria</taxon>
        <taxon>Pseudomonadati</taxon>
        <taxon>Verrucomicrobiota</taxon>
        <taxon>Methylacidiphilae</taxon>
        <taxon>Methylacidiphilales</taxon>
        <taxon>Methylacidiphilaceae</taxon>
        <taxon>Candidatus Methylacidithermus</taxon>
    </lineage>
</organism>
<dbReference type="EMBL" id="CAJNOB010000069">
    <property type="protein sequence ID" value="CAF0704855.1"/>
    <property type="molecule type" value="Genomic_DNA"/>
</dbReference>
<keyword evidence="3" id="KW-1185">Reference proteome</keyword>
<evidence type="ECO:0000313" key="3">
    <source>
        <dbReference type="Proteomes" id="UP000663859"/>
    </source>
</evidence>
<dbReference type="Proteomes" id="UP000663859">
    <property type="component" value="Unassembled WGS sequence"/>
</dbReference>
<gene>
    <name evidence="2" type="ORF">MPNT_710002</name>
</gene>
<accession>A0A8J2BSR0</accession>
<evidence type="ECO:0000256" key="1">
    <source>
        <dbReference type="SAM" id="MobiDB-lite"/>
    </source>
</evidence>
<reference evidence="2" key="1">
    <citation type="submission" date="2021-02" db="EMBL/GenBank/DDBJ databases">
        <authorList>
            <person name="Cremers G."/>
            <person name="Picone N."/>
        </authorList>
    </citation>
    <scope>NUCLEOTIDE SEQUENCE</scope>
    <source>
        <strain evidence="2">PQ17</strain>
    </source>
</reference>
<feature type="region of interest" description="Disordered" evidence="1">
    <location>
        <begin position="32"/>
        <end position="60"/>
    </location>
</feature>
<name>A0A8J2BSR0_9BACT</name>
<dbReference type="AntiFam" id="ANF00014">
    <property type="entry name" value="tRNA translation"/>
</dbReference>
<evidence type="ECO:0000313" key="2">
    <source>
        <dbReference type="EMBL" id="CAF0704855.1"/>
    </source>
</evidence>
<sequence length="60" mass="6810">MKQTFLKMAVWTGLEPATSCVTGRHSNQLNYQTKLRGQDLNLRPSGYEPDELPDCSTPRQ</sequence>